<name>W2IQ82_PHYNI</name>
<evidence type="ECO:0000256" key="1">
    <source>
        <dbReference type="SAM" id="MobiDB-lite"/>
    </source>
</evidence>
<reference evidence="2" key="2">
    <citation type="submission" date="2013-11" db="EMBL/GenBank/DDBJ databases">
        <title>The Genome Sequence of Phytophthora parasitica CJ05E6.</title>
        <authorList>
            <consortium name="The Broad Institute Genomics Platform"/>
            <person name="Russ C."/>
            <person name="Tyler B."/>
            <person name="Panabieres F."/>
            <person name="Shan W."/>
            <person name="Tripathy S."/>
            <person name="Grunwald N."/>
            <person name="Machado M."/>
            <person name="Johnson C.S."/>
            <person name="Arredondo F."/>
            <person name="Hong C."/>
            <person name="Coffey M."/>
            <person name="Young S.K."/>
            <person name="Zeng Q."/>
            <person name="Gargeya S."/>
            <person name="Fitzgerald M."/>
            <person name="Abouelleil A."/>
            <person name="Alvarado L."/>
            <person name="Chapman S.B."/>
            <person name="Gainer-Dewar J."/>
            <person name="Goldberg J."/>
            <person name="Griggs A."/>
            <person name="Gujja S."/>
            <person name="Hansen M."/>
            <person name="Howarth C."/>
            <person name="Imamovic A."/>
            <person name="Ireland A."/>
            <person name="Larimer J."/>
            <person name="McCowan C."/>
            <person name="Murphy C."/>
            <person name="Pearson M."/>
            <person name="Poon T.W."/>
            <person name="Priest M."/>
            <person name="Roberts A."/>
            <person name="Saif S."/>
            <person name="Shea T."/>
            <person name="Sykes S."/>
            <person name="Wortman J."/>
            <person name="Nusbaum C."/>
            <person name="Birren B."/>
        </authorList>
    </citation>
    <scope>NUCLEOTIDE SEQUENCE [LARGE SCALE GENOMIC DNA]</scope>
    <source>
        <strain evidence="2">CJ05E6</strain>
    </source>
</reference>
<dbReference type="EMBL" id="KI673825">
    <property type="protein sequence ID" value="ETL36250.1"/>
    <property type="molecule type" value="Genomic_DNA"/>
</dbReference>
<feature type="region of interest" description="Disordered" evidence="1">
    <location>
        <begin position="1"/>
        <end position="32"/>
    </location>
</feature>
<organism evidence="2">
    <name type="scientific">Phytophthora nicotianae</name>
    <name type="common">Potato buckeye rot agent</name>
    <name type="synonym">Phytophthora parasitica</name>
    <dbReference type="NCBI Taxonomy" id="4792"/>
    <lineage>
        <taxon>Eukaryota</taxon>
        <taxon>Sar</taxon>
        <taxon>Stramenopiles</taxon>
        <taxon>Oomycota</taxon>
        <taxon>Peronosporomycetes</taxon>
        <taxon>Peronosporales</taxon>
        <taxon>Peronosporaceae</taxon>
        <taxon>Phytophthora</taxon>
    </lineage>
</organism>
<evidence type="ECO:0000313" key="2">
    <source>
        <dbReference type="EMBL" id="ETL36250.1"/>
    </source>
</evidence>
<reference evidence="4" key="3">
    <citation type="submission" date="2013-11" db="EMBL/GenBank/DDBJ databases">
        <title>The Genome Sequence of Phytophthora parasitica IAC_01/95.</title>
        <authorList>
            <consortium name="The Broad Institute Genomics Platform"/>
            <person name="Russ C."/>
            <person name="Tyler B."/>
            <person name="Panabieres F."/>
            <person name="Shan W."/>
            <person name="Tripathy S."/>
            <person name="Grunwald N."/>
            <person name="Machado M."/>
            <person name="Johnson C.S."/>
            <person name="Arredondo F."/>
            <person name="Hong C."/>
            <person name="Coffey M."/>
            <person name="Young S.K."/>
            <person name="Zeng Q."/>
            <person name="Gargeya S."/>
            <person name="Fitzgerald M."/>
            <person name="Abouelleil A."/>
            <person name="Alvarado L."/>
            <person name="Chapman S.B."/>
            <person name="Gainer-Dewar J."/>
            <person name="Goldberg J."/>
            <person name="Griggs A."/>
            <person name="Gujja S."/>
            <person name="Hansen M."/>
            <person name="Howarth C."/>
            <person name="Imamovic A."/>
            <person name="Ireland A."/>
            <person name="Larimer J."/>
            <person name="McCowan C."/>
            <person name="Murphy C."/>
            <person name="Pearson M."/>
            <person name="Poon T.W."/>
            <person name="Priest M."/>
            <person name="Roberts A."/>
            <person name="Saif S."/>
            <person name="Shea T."/>
            <person name="Sykes S."/>
            <person name="Wortman J."/>
            <person name="Nusbaum C."/>
            <person name="Birren B."/>
        </authorList>
    </citation>
    <scope>NUCLEOTIDE SEQUENCE [LARGE SCALE GENOMIC DNA]</scope>
    <source>
        <strain evidence="4">IAC_01/95</strain>
    </source>
</reference>
<evidence type="ECO:0000313" key="4">
    <source>
        <dbReference type="EMBL" id="ETM42745.1"/>
    </source>
</evidence>
<evidence type="ECO:0000313" key="3">
    <source>
        <dbReference type="EMBL" id="ETL89472.1"/>
    </source>
</evidence>
<dbReference type="Proteomes" id="UP000054423">
    <property type="component" value="Unassembled WGS sequence"/>
</dbReference>
<accession>W2IQ82</accession>
<dbReference type="EMBL" id="KI693740">
    <property type="protein sequence ID" value="ETM42745.1"/>
    <property type="molecule type" value="Genomic_DNA"/>
</dbReference>
<protein>
    <submittedName>
        <fullName evidence="2">Uncharacterized protein</fullName>
    </submittedName>
</protein>
<gene>
    <name evidence="4" type="ORF">L914_11662</name>
    <name evidence="2" type="ORF">L916_11750</name>
    <name evidence="3" type="ORF">L917_11609</name>
</gene>
<dbReference type="Proteomes" id="UP000053864">
    <property type="component" value="Unassembled WGS sequence"/>
</dbReference>
<sequence length="32" mass="3672">MGLCARNPLDSKLERRQKHHQISTHYPLATGL</sequence>
<dbReference type="Proteomes" id="UP000054532">
    <property type="component" value="Unassembled WGS sequence"/>
</dbReference>
<reference evidence="3" key="1">
    <citation type="submission" date="2013-11" db="EMBL/GenBank/DDBJ databases">
        <title>The Genome Sequence of Phytophthora parasitica CHvinca01.</title>
        <authorList>
            <consortium name="The Broad Institute Genomics Platform"/>
            <person name="Russ C."/>
            <person name="Tyler B."/>
            <person name="Panabieres F."/>
            <person name="Shan W."/>
            <person name="Tripathy S."/>
            <person name="Grunwald N."/>
            <person name="Machado M."/>
            <person name="Johnson C.S."/>
            <person name="Arredondo F."/>
            <person name="Hong C."/>
            <person name="Coffey M."/>
            <person name="Young S.K."/>
            <person name="Zeng Q."/>
            <person name="Gargeya S."/>
            <person name="Fitzgerald M."/>
            <person name="Abouelleil A."/>
            <person name="Alvarado L."/>
            <person name="Chapman S.B."/>
            <person name="Gainer-Dewar J."/>
            <person name="Goldberg J."/>
            <person name="Griggs A."/>
            <person name="Gujja S."/>
            <person name="Hansen M."/>
            <person name="Howarth C."/>
            <person name="Imamovic A."/>
            <person name="Ireland A."/>
            <person name="Larimer J."/>
            <person name="McCowan C."/>
            <person name="Murphy C."/>
            <person name="Pearson M."/>
            <person name="Poon T.W."/>
            <person name="Priest M."/>
            <person name="Roberts A."/>
            <person name="Saif S."/>
            <person name="Shea T."/>
            <person name="Sykes S."/>
            <person name="Wortman J."/>
            <person name="Nusbaum C."/>
            <person name="Birren B."/>
        </authorList>
    </citation>
    <scope>NUCLEOTIDE SEQUENCE [LARGE SCALE GENOMIC DNA]</scope>
    <source>
        <strain evidence="3">CHvinca01</strain>
    </source>
</reference>
<dbReference type="EMBL" id="KI680532">
    <property type="protein sequence ID" value="ETL89472.1"/>
    <property type="molecule type" value="Genomic_DNA"/>
</dbReference>
<dbReference type="AlphaFoldDB" id="W2IQ82"/>
<proteinExistence type="predicted"/>